<evidence type="ECO:0000256" key="4">
    <source>
        <dbReference type="SAM" id="Phobius"/>
    </source>
</evidence>
<dbReference type="SUPFAM" id="SSF53448">
    <property type="entry name" value="Nucleotide-diphospho-sugar transferases"/>
    <property type="match status" value="1"/>
</dbReference>
<sequence>MVRTLFLIIINLIIISTLGYILYLFFNFFDKIENHFIKIGVILVLIFTFIVIFRYLLLLYFSLLKLILKEDIKNQRNINSSFKVSIIVPAYNEEIVIDTSIKSLLNQTYPYIEIIIVDDGSTDLTYTKAKKYEFNSKLKSLKVLRKVNSGKANAINYGIKYSNGELIMIVDADSKLKEDAVELMVNYFSNPDIAAVAGSVYVSNQNNLLTKLQALEYIEGLNMVRNGQAFLKLVNIIPGPIGMFRKKALYEVGLYDDDTFAEDCDVTLKLIAKGYKIDFEANAIAYTEAPESLLDLIKQRYRWTRGILQAIKKHKNLLWHIKTNPAASFTLWYMLFEAIFWPFMDIWTNMFILYLSITTGVSILIFFWWSMFTILDIAGALYCVLVTNERLSLVFYAIFYRLFFITTINITKVLSTFEEWFGIKMSWGKLERKGSL</sequence>
<dbReference type="PANTHER" id="PTHR43630">
    <property type="entry name" value="POLY-BETA-1,6-N-ACETYL-D-GLUCOSAMINE SYNTHASE"/>
    <property type="match status" value="1"/>
</dbReference>
<keyword evidence="4" id="KW-0472">Membrane</keyword>
<keyword evidence="4" id="KW-1133">Transmembrane helix</keyword>
<dbReference type="RefSeq" id="WP_138323033.1">
    <property type="nucleotide sequence ID" value="NZ_CP040463.1"/>
</dbReference>
<feature type="transmembrane region" description="Helical" evidence="4">
    <location>
        <begin position="391"/>
        <end position="410"/>
    </location>
</feature>
<dbReference type="Proteomes" id="UP000306825">
    <property type="component" value="Chromosome"/>
</dbReference>
<feature type="domain" description="Glycosyltransferase 2-like" evidence="5">
    <location>
        <begin position="85"/>
        <end position="252"/>
    </location>
</feature>
<dbReference type="CDD" id="cd06423">
    <property type="entry name" value="CESA_like"/>
    <property type="match status" value="1"/>
</dbReference>
<accession>A0ABX5VB79</accession>
<keyword evidence="7" id="KW-1185">Reference proteome</keyword>
<feature type="transmembrane region" description="Helical" evidence="4">
    <location>
        <begin position="351"/>
        <end position="371"/>
    </location>
</feature>
<dbReference type="PANTHER" id="PTHR43630:SF1">
    <property type="entry name" value="POLY-BETA-1,6-N-ACETYL-D-GLUCOSAMINE SYNTHASE"/>
    <property type="match status" value="1"/>
</dbReference>
<dbReference type="EMBL" id="CP040463">
    <property type="protein sequence ID" value="QCT94149.1"/>
    <property type="molecule type" value="Genomic_DNA"/>
</dbReference>
<evidence type="ECO:0000313" key="6">
    <source>
        <dbReference type="EMBL" id="QCT94149.1"/>
    </source>
</evidence>
<evidence type="ECO:0000256" key="1">
    <source>
        <dbReference type="ARBA" id="ARBA00006739"/>
    </source>
</evidence>
<keyword evidence="3" id="KW-0808">Transferase</keyword>
<evidence type="ECO:0000313" key="7">
    <source>
        <dbReference type="Proteomes" id="UP000306825"/>
    </source>
</evidence>
<dbReference type="Pfam" id="PF00535">
    <property type="entry name" value="Glycos_transf_2"/>
    <property type="match status" value="1"/>
</dbReference>
<comment type="similarity">
    <text evidence="1">Belongs to the glycosyltransferase 2 family.</text>
</comment>
<gene>
    <name evidence="6" type="ORF">FE773_02845</name>
</gene>
<keyword evidence="4" id="KW-0812">Transmembrane</keyword>
<feature type="transmembrane region" description="Helical" evidence="4">
    <location>
        <begin position="6"/>
        <end position="29"/>
    </location>
</feature>
<evidence type="ECO:0000256" key="3">
    <source>
        <dbReference type="ARBA" id="ARBA00022679"/>
    </source>
</evidence>
<feature type="transmembrane region" description="Helical" evidence="4">
    <location>
        <begin position="326"/>
        <end position="344"/>
    </location>
</feature>
<dbReference type="Gene3D" id="3.90.550.10">
    <property type="entry name" value="Spore Coat Polysaccharide Biosynthesis Protein SpsA, Chain A"/>
    <property type="match status" value="1"/>
</dbReference>
<evidence type="ECO:0000259" key="5">
    <source>
        <dbReference type="Pfam" id="PF00535"/>
    </source>
</evidence>
<feature type="transmembrane region" description="Helical" evidence="4">
    <location>
        <begin position="41"/>
        <end position="63"/>
    </location>
</feature>
<dbReference type="InterPro" id="IPR029044">
    <property type="entry name" value="Nucleotide-diphossugar_trans"/>
</dbReference>
<evidence type="ECO:0000256" key="2">
    <source>
        <dbReference type="ARBA" id="ARBA00022676"/>
    </source>
</evidence>
<protein>
    <submittedName>
        <fullName evidence="6">Glycosyltransferase family 2 protein</fullName>
    </submittedName>
</protein>
<dbReference type="InterPro" id="IPR001173">
    <property type="entry name" value="Glyco_trans_2-like"/>
</dbReference>
<organism evidence="6 7">
    <name type="scientific">Caminibacter mediatlanticus TB-2</name>
    <dbReference type="NCBI Taxonomy" id="391592"/>
    <lineage>
        <taxon>Bacteria</taxon>
        <taxon>Pseudomonadati</taxon>
        <taxon>Campylobacterota</taxon>
        <taxon>Epsilonproteobacteria</taxon>
        <taxon>Nautiliales</taxon>
        <taxon>Nautiliaceae</taxon>
        <taxon>Caminibacter</taxon>
    </lineage>
</organism>
<reference evidence="6 7" key="1">
    <citation type="submission" date="2019-05" db="EMBL/GenBank/DDBJ databases">
        <title>A comparative analysis of the Nautiliaceae.</title>
        <authorList>
            <person name="Grosche A."/>
            <person name="Smedile F."/>
            <person name="Vetriani C."/>
        </authorList>
    </citation>
    <scope>NUCLEOTIDE SEQUENCE [LARGE SCALE GENOMIC DNA]</scope>
    <source>
        <strain evidence="6 7">TB-2</strain>
    </source>
</reference>
<keyword evidence="2" id="KW-0328">Glycosyltransferase</keyword>
<proteinExistence type="inferred from homology"/>
<name>A0ABX5VB79_9BACT</name>